<protein>
    <submittedName>
        <fullName evidence="2">LETM1 and EF-hand domain-containing protein anon-60Da isoform 1</fullName>
    </submittedName>
</protein>
<organism evidence="2 3">
    <name type="scientific">Hibiscus syriacus</name>
    <name type="common">Rose of Sharon</name>
    <dbReference type="NCBI Taxonomy" id="106335"/>
    <lineage>
        <taxon>Eukaryota</taxon>
        <taxon>Viridiplantae</taxon>
        <taxon>Streptophyta</taxon>
        <taxon>Embryophyta</taxon>
        <taxon>Tracheophyta</taxon>
        <taxon>Spermatophyta</taxon>
        <taxon>Magnoliopsida</taxon>
        <taxon>eudicotyledons</taxon>
        <taxon>Gunneridae</taxon>
        <taxon>Pentapetalae</taxon>
        <taxon>rosids</taxon>
        <taxon>malvids</taxon>
        <taxon>Malvales</taxon>
        <taxon>Malvaceae</taxon>
        <taxon>Malvoideae</taxon>
        <taxon>Hibiscus</taxon>
    </lineage>
</organism>
<dbReference type="InterPro" id="IPR039273">
    <property type="entry name" value="TEPSIN"/>
</dbReference>
<sequence length="303" mass="32892">MESSSNHSEPKTREEKLLETIVTSGVRLQPTSDAIQAFLVEAAKLDALALSHALESKLLSPVWQVCMKAILPKLLSERRPTREQADLAGSNSERSLKPVITPVRRPDLIDTGDLDDYDGQDASSKDPNNQNTANMTRTQLIDDLFGDGIDAGLGATEQNDDDDPFAGVSFHTNESRENVEDLFSGMTIDGESVVSGNHVAANEKSELIDIFGTTSEAPFKAEIKKDSVNDLIACLSMTENLSNSEQKGITSEAPENRFANINTHSSHQASNDALSGILGSQATRMSKNPMFPSESCHMPFLLE</sequence>
<feature type="region of interest" description="Disordered" evidence="1">
    <location>
        <begin position="79"/>
        <end position="134"/>
    </location>
</feature>
<evidence type="ECO:0000256" key="1">
    <source>
        <dbReference type="SAM" id="MobiDB-lite"/>
    </source>
</evidence>
<dbReference type="PANTHER" id="PTHR21514">
    <property type="entry name" value="AP-4 COMPLEX ACCESSORY SUBUNIT TEPSIN"/>
    <property type="match status" value="1"/>
</dbReference>
<feature type="compositionally biased region" description="Acidic residues" evidence="1">
    <location>
        <begin position="110"/>
        <end position="119"/>
    </location>
</feature>
<dbReference type="PANTHER" id="PTHR21514:SF0">
    <property type="entry name" value="AP-4 COMPLEX ACCESSORY SUBUNIT TEPSIN"/>
    <property type="match status" value="1"/>
</dbReference>
<keyword evidence="3" id="KW-1185">Reference proteome</keyword>
<dbReference type="GO" id="GO:0032588">
    <property type="term" value="C:trans-Golgi network membrane"/>
    <property type="evidence" value="ECO:0007669"/>
    <property type="project" value="TreeGrafter"/>
</dbReference>
<proteinExistence type="predicted"/>
<evidence type="ECO:0000313" key="2">
    <source>
        <dbReference type="EMBL" id="KAE8736142.1"/>
    </source>
</evidence>
<name>A0A6A3DA79_HIBSY</name>
<comment type="caution">
    <text evidence="2">The sequence shown here is derived from an EMBL/GenBank/DDBJ whole genome shotgun (WGS) entry which is preliminary data.</text>
</comment>
<reference evidence="2" key="1">
    <citation type="submission" date="2019-09" db="EMBL/GenBank/DDBJ databases">
        <title>Draft genome information of white flower Hibiscus syriacus.</title>
        <authorList>
            <person name="Kim Y.-M."/>
        </authorList>
    </citation>
    <scope>NUCLEOTIDE SEQUENCE [LARGE SCALE GENOMIC DNA]</scope>
    <source>
        <strain evidence="2">YM2019G1</strain>
    </source>
</reference>
<dbReference type="EMBL" id="VEPZ02000015">
    <property type="protein sequence ID" value="KAE8736142.1"/>
    <property type="molecule type" value="Genomic_DNA"/>
</dbReference>
<accession>A0A6A3DA79</accession>
<evidence type="ECO:0000313" key="3">
    <source>
        <dbReference type="Proteomes" id="UP000436088"/>
    </source>
</evidence>
<feature type="compositionally biased region" description="Polar residues" evidence="1">
    <location>
        <begin position="125"/>
        <end position="134"/>
    </location>
</feature>
<dbReference type="AlphaFoldDB" id="A0A6A3DA79"/>
<gene>
    <name evidence="2" type="ORF">F3Y22_tig00000142pilonHSYRG00010</name>
</gene>
<dbReference type="Proteomes" id="UP000436088">
    <property type="component" value="Unassembled WGS sequence"/>
</dbReference>